<evidence type="ECO:0000313" key="6">
    <source>
        <dbReference type="Proteomes" id="UP000095283"/>
    </source>
</evidence>
<keyword evidence="3" id="KW-0862">Zinc</keyword>
<evidence type="ECO:0000256" key="1">
    <source>
        <dbReference type="ARBA" id="ARBA00004127"/>
    </source>
</evidence>
<organism evidence="6 7">
    <name type="scientific">Heterorhabditis bacteriophora</name>
    <name type="common">Entomopathogenic nematode worm</name>
    <dbReference type="NCBI Taxonomy" id="37862"/>
    <lineage>
        <taxon>Eukaryota</taxon>
        <taxon>Metazoa</taxon>
        <taxon>Ecdysozoa</taxon>
        <taxon>Nematoda</taxon>
        <taxon>Chromadorea</taxon>
        <taxon>Rhabditida</taxon>
        <taxon>Rhabditina</taxon>
        <taxon>Rhabditomorpha</taxon>
        <taxon>Strongyloidea</taxon>
        <taxon>Heterorhabditidae</taxon>
        <taxon>Heterorhabditis</taxon>
    </lineage>
</organism>
<comment type="subcellular location">
    <subcellularLocation>
        <location evidence="1">Endomembrane system</location>
        <topology evidence="1">Multi-pass membrane protein</topology>
    </subcellularLocation>
</comment>
<accession>A0A1I7WH88</accession>
<proteinExistence type="predicted"/>
<evidence type="ECO:0000256" key="3">
    <source>
        <dbReference type="ARBA" id="ARBA00022833"/>
    </source>
</evidence>
<dbReference type="InterPro" id="IPR052005">
    <property type="entry name" value="CDF_SLC30A"/>
</dbReference>
<name>A0A1I7WH88_HETBA</name>
<dbReference type="AlphaFoldDB" id="A0A1I7WH88"/>
<dbReference type="GO" id="GO:0005794">
    <property type="term" value="C:Golgi apparatus"/>
    <property type="evidence" value="ECO:0007669"/>
    <property type="project" value="TreeGrafter"/>
</dbReference>
<evidence type="ECO:0000256" key="2">
    <source>
        <dbReference type="ARBA" id="ARBA00022448"/>
    </source>
</evidence>
<dbReference type="GO" id="GO:0006829">
    <property type="term" value="P:zinc ion transport"/>
    <property type="evidence" value="ECO:0007669"/>
    <property type="project" value="TreeGrafter"/>
</dbReference>
<dbReference type="PANTHER" id="PTHR46531">
    <property type="entry name" value="ZINC TRANSPORTER 6"/>
    <property type="match status" value="1"/>
</dbReference>
<dbReference type="PANTHER" id="PTHR46531:SF1">
    <property type="entry name" value="ZINC TRANSPORTER 6"/>
    <property type="match status" value="1"/>
</dbReference>
<evidence type="ECO:0000256" key="5">
    <source>
        <dbReference type="SAM" id="Phobius"/>
    </source>
</evidence>
<protein>
    <submittedName>
        <fullName evidence="7">Heparan-alpha-glucosaminide N-acetyltransferase</fullName>
    </submittedName>
</protein>
<keyword evidence="5" id="KW-1133">Transmembrane helix</keyword>
<keyword evidence="6" id="KW-1185">Reference proteome</keyword>
<evidence type="ECO:0000313" key="7">
    <source>
        <dbReference type="WBParaSite" id="Hba_04320"/>
    </source>
</evidence>
<dbReference type="WBParaSite" id="Hba_04320">
    <property type="protein sequence ID" value="Hba_04320"/>
    <property type="gene ID" value="Hba_04320"/>
</dbReference>
<dbReference type="Proteomes" id="UP000095283">
    <property type="component" value="Unplaced"/>
</dbReference>
<feature type="transmembrane region" description="Helical" evidence="5">
    <location>
        <begin position="106"/>
        <end position="125"/>
    </location>
</feature>
<keyword evidence="2" id="KW-0813">Transport</keyword>
<sequence>MLSISWLFNAVHHPQGKRGLLAATACLCCVGLLAYSVSASHSIESLEHLLSPDHYGAHDAAAAHEHDTEQIDKSGVRSYVLSFYFITHIGLGAYHDNSYKPFLKLIVIKYPTLILRFFIFFLANLCISEVSTIDGVLEIRSGHFWQLDFSQLVSFFFHFYNYIHICSDIDFKIGNEVDVFSFYQEIKI</sequence>
<evidence type="ECO:0000256" key="4">
    <source>
        <dbReference type="ARBA" id="ARBA00023065"/>
    </source>
</evidence>
<feature type="transmembrane region" description="Helical" evidence="5">
    <location>
        <begin position="76"/>
        <end position="94"/>
    </location>
</feature>
<keyword evidence="4" id="KW-0406">Ion transport</keyword>
<keyword evidence="5" id="KW-0472">Membrane</keyword>
<reference evidence="7" key="1">
    <citation type="submission" date="2016-11" db="UniProtKB">
        <authorList>
            <consortium name="WormBaseParasite"/>
        </authorList>
    </citation>
    <scope>IDENTIFICATION</scope>
</reference>
<keyword evidence="5" id="KW-0812">Transmembrane</keyword>